<dbReference type="Pfam" id="PF04366">
    <property type="entry name" value="Ysc84"/>
    <property type="match status" value="1"/>
</dbReference>
<dbReference type="InterPro" id="IPR007461">
    <property type="entry name" value="Ysc84_actin-binding"/>
</dbReference>
<name>A0A918RC10_9FLAO</name>
<evidence type="ECO:0000259" key="2">
    <source>
        <dbReference type="Pfam" id="PF04366"/>
    </source>
</evidence>
<dbReference type="EMBL" id="BMWZ01000009">
    <property type="protein sequence ID" value="GGZ91935.1"/>
    <property type="molecule type" value="Genomic_DNA"/>
</dbReference>
<organism evidence="3 4">
    <name type="scientific">Algibacter mikhailovii</name>
    <dbReference type="NCBI Taxonomy" id="425498"/>
    <lineage>
        <taxon>Bacteria</taxon>
        <taxon>Pseudomonadati</taxon>
        <taxon>Bacteroidota</taxon>
        <taxon>Flavobacteriia</taxon>
        <taxon>Flavobacteriales</taxon>
        <taxon>Flavobacteriaceae</taxon>
        <taxon>Algibacter</taxon>
    </lineage>
</organism>
<feature type="domain" description="Ysc84 actin-binding" evidence="2">
    <location>
        <begin position="89"/>
        <end position="168"/>
    </location>
</feature>
<keyword evidence="1" id="KW-0732">Signal</keyword>
<dbReference type="Proteomes" id="UP000636004">
    <property type="component" value="Unassembled WGS sequence"/>
</dbReference>
<dbReference type="AlphaFoldDB" id="A0A918RC10"/>
<feature type="chain" id="PRO_5037963975" description="Ysc84 actin-binding domain-containing protein" evidence="1">
    <location>
        <begin position="22"/>
        <end position="172"/>
    </location>
</feature>
<comment type="caution">
    <text evidence="3">The sequence shown here is derived from an EMBL/GenBank/DDBJ whole genome shotgun (WGS) entry which is preliminary data.</text>
</comment>
<protein>
    <recommendedName>
        <fullName evidence="2">Ysc84 actin-binding domain-containing protein</fullName>
    </recommendedName>
</protein>
<reference evidence="3" key="1">
    <citation type="journal article" date="2014" name="Int. J. Syst. Evol. Microbiol.">
        <title>Complete genome sequence of Corynebacterium casei LMG S-19264T (=DSM 44701T), isolated from a smear-ripened cheese.</title>
        <authorList>
            <consortium name="US DOE Joint Genome Institute (JGI-PGF)"/>
            <person name="Walter F."/>
            <person name="Albersmeier A."/>
            <person name="Kalinowski J."/>
            <person name="Ruckert C."/>
        </authorList>
    </citation>
    <scope>NUCLEOTIDE SEQUENCE</scope>
    <source>
        <strain evidence="3">KCTC 12710</strain>
    </source>
</reference>
<keyword evidence="4" id="KW-1185">Reference proteome</keyword>
<evidence type="ECO:0000256" key="1">
    <source>
        <dbReference type="SAM" id="SignalP"/>
    </source>
</evidence>
<reference evidence="3" key="2">
    <citation type="submission" date="2020-09" db="EMBL/GenBank/DDBJ databases">
        <authorList>
            <person name="Sun Q."/>
            <person name="Kim S."/>
        </authorList>
    </citation>
    <scope>NUCLEOTIDE SEQUENCE</scope>
    <source>
        <strain evidence="3">KCTC 12710</strain>
    </source>
</reference>
<evidence type="ECO:0000313" key="3">
    <source>
        <dbReference type="EMBL" id="GGZ91935.1"/>
    </source>
</evidence>
<feature type="signal peptide" evidence="1">
    <location>
        <begin position="1"/>
        <end position="21"/>
    </location>
</feature>
<dbReference type="RefSeq" id="WP_189362534.1">
    <property type="nucleotide sequence ID" value="NZ_BMWZ01000009.1"/>
</dbReference>
<sequence>MKTKFTITVLFLLAISLNSYAQKDVSAKSAEAKKEIKETNNKINKYFTSAYAYAIFPSIGKGGLGVGGATGNGTIYKGGAIVGDCKMSQLTIGLQAGGQSYSEVIFFQDKAAYDRFTGNNFEFSAQATAVAVTAGASFDVGYRDGILVFTHAKGGLMYEASVGGQKFKTTMR</sequence>
<gene>
    <name evidence="3" type="ORF">GCM10007028_32960</name>
</gene>
<proteinExistence type="predicted"/>
<accession>A0A918RC10</accession>
<evidence type="ECO:0000313" key="4">
    <source>
        <dbReference type="Proteomes" id="UP000636004"/>
    </source>
</evidence>